<keyword evidence="10" id="KW-1185">Reference proteome</keyword>
<dbReference type="FunFam" id="3.40.50.1220:FF:000038">
    <property type="entry name" value="NAD-dependent protein deacetylase sirtuin-6 isoform X2"/>
    <property type="match status" value="1"/>
</dbReference>
<dbReference type="GO" id="GO:0046872">
    <property type="term" value="F:metal ion binding"/>
    <property type="evidence" value="ECO:0007669"/>
    <property type="project" value="UniProtKB-KW"/>
</dbReference>
<dbReference type="PROSITE" id="PS50305">
    <property type="entry name" value="SIRTUIN"/>
    <property type="match status" value="1"/>
</dbReference>
<keyword evidence="2" id="KW-0808">Transferase</keyword>
<dbReference type="InterPro" id="IPR050134">
    <property type="entry name" value="NAD-dep_sirtuin_deacylases"/>
</dbReference>
<proteinExistence type="inferred from homology"/>
<accession>A0ABD3G956</accession>
<dbReference type="Pfam" id="PF02146">
    <property type="entry name" value="SIR2"/>
    <property type="match status" value="1"/>
</dbReference>
<dbReference type="PANTHER" id="PTHR11085:SF12">
    <property type="entry name" value="NAD-DEPENDENT PROTEIN DEACYLASE SIRTUIN-6"/>
    <property type="match status" value="1"/>
</dbReference>
<evidence type="ECO:0000256" key="6">
    <source>
        <dbReference type="ARBA" id="ARBA00038170"/>
    </source>
</evidence>
<evidence type="ECO:0000256" key="5">
    <source>
        <dbReference type="ARBA" id="ARBA00023027"/>
    </source>
</evidence>
<gene>
    <name evidence="9" type="ORF">R1sor_025095</name>
</gene>
<keyword evidence="4" id="KW-0862">Zinc</keyword>
<dbReference type="GO" id="GO:0034979">
    <property type="term" value="F:NAD-dependent protein lysine deacetylase activity"/>
    <property type="evidence" value="ECO:0007669"/>
    <property type="project" value="UniProtKB-EC"/>
</dbReference>
<organism evidence="9 10">
    <name type="scientific">Riccia sorocarpa</name>
    <dbReference type="NCBI Taxonomy" id="122646"/>
    <lineage>
        <taxon>Eukaryota</taxon>
        <taxon>Viridiplantae</taxon>
        <taxon>Streptophyta</taxon>
        <taxon>Embryophyta</taxon>
        <taxon>Marchantiophyta</taxon>
        <taxon>Marchantiopsida</taxon>
        <taxon>Marchantiidae</taxon>
        <taxon>Marchantiales</taxon>
        <taxon>Ricciaceae</taxon>
        <taxon>Riccia</taxon>
    </lineage>
</organism>
<evidence type="ECO:0000313" key="10">
    <source>
        <dbReference type="Proteomes" id="UP001633002"/>
    </source>
</evidence>
<name>A0ABD3G956_9MARC</name>
<sequence length="387" mass="43499">MAYTAHKDPEKLKERFESLDMVESKAQTLADWILNAKHFITFTGAGISTSAGIPDFRGPEGVWTLRAQNKQRTSKTISSLQAIPTPTHMALVELQNRGLLKYLVSQNCDGLHQKSGILPDKISELHGNSKENTARTAEKNIFVTFVPWQHTKRAFESIKLDGNAESVEGICTIPSSILVNRSHENPSNELLSMHKKRICRTPLDGMADLRVYSKTDELMRRVMDKVRIPIPEFILHRRLMVELVSKEDARHQVLVYGVDVDGTLVTFLRSVKFNNGVSPAEPHEFNFRGTIRSGMQLSFDLEFMGHYNEPNLKLVHIVKNPDGCKTEYLLDYNPMTGVWKVRGNGVIENVLNGTGDDVVKDKKAKMKPVTMADGFSPDRASLADNIQ</sequence>
<evidence type="ECO:0000256" key="4">
    <source>
        <dbReference type="ARBA" id="ARBA00022833"/>
    </source>
</evidence>
<comment type="similarity">
    <text evidence="6">Belongs to the sirtuin family. Class IV subfamily.</text>
</comment>
<dbReference type="Proteomes" id="UP001633002">
    <property type="component" value="Unassembled WGS sequence"/>
</dbReference>
<keyword evidence="5" id="KW-0520">NAD</keyword>
<dbReference type="EMBL" id="JBJQOH010000008">
    <property type="protein sequence ID" value="KAL3675147.1"/>
    <property type="molecule type" value="Genomic_DNA"/>
</dbReference>
<evidence type="ECO:0000256" key="2">
    <source>
        <dbReference type="ARBA" id="ARBA00022679"/>
    </source>
</evidence>
<comment type="caution">
    <text evidence="9">The sequence shown here is derived from an EMBL/GenBank/DDBJ whole genome shotgun (WGS) entry which is preliminary data.</text>
</comment>
<feature type="domain" description="Deacetylase sirtuin-type" evidence="8">
    <location>
        <begin position="19"/>
        <end position="229"/>
    </location>
</feature>
<dbReference type="SUPFAM" id="SSF52467">
    <property type="entry name" value="DHS-like NAD/FAD-binding domain"/>
    <property type="match status" value="1"/>
</dbReference>
<evidence type="ECO:0000259" key="8">
    <source>
        <dbReference type="PROSITE" id="PS50305"/>
    </source>
</evidence>
<comment type="caution">
    <text evidence="7">Lacks conserved residue(s) required for the propagation of feature annotation.</text>
</comment>
<dbReference type="PANTHER" id="PTHR11085">
    <property type="entry name" value="NAD-DEPENDENT PROTEIN DEACYLASE SIRTUIN-5, MITOCHONDRIAL-RELATED"/>
    <property type="match status" value="1"/>
</dbReference>
<evidence type="ECO:0000256" key="3">
    <source>
        <dbReference type="ARBA" id="ARBA00022723"/>
    </source>
</evidence>
<dbReference type="Gene3D" id="3.40.50.1220">
    <property type="entry name" value="TPP-binding domain"/>
    <property type="match status" value="1"/>
</dbReference>
<dbReference type="InterPro" id="IPR003000">
    <property type="entry name" value="Sirtuin"/>
</dbReference>
<evidence type="ECO:0000256" key="1">
    <source>
        <dbReference type="ARBA" id="ARBA00012928"/>
    </source>
</evidence>
<protein>
    <recommendedName>
        <fullName evidence="1">protein acetyllysine N-acetyltransferase</fullName>
        <ecNumber evidence="1">2.3.1.286</ecNumber>
    </recommendedName>
</protein>
<evidence type="ECO:0000313" key="9">
    <source>
        <dbReference type="EMBL" id="KAL3675147.1"/>
    </source>
</evidence>
<reference evidence="9 10" key="1">
    <citation type="submission" date="2024-09" db="EMBL/GenBank/DDBJ databases">
        <title>Chromosome-scale assembly of Riccia sorocarpa.</title>
        <authorList>
            <person name="Paukszto L."/>
        </authorList>
    </citation>
    <scope>NUCLEOTIDE SEQUENCE [LARGE SCALE GENOMIC DNA]</scope>
    <source>
        <strain evidence="9">LP-2024</strain>
        <tissue evidence="9">Aerial parts of the thallus</tissue>
    </source>
</reference>
<dbReference type="AlphaFoldDB" id="A0ABD3G956"/>
<keyword evidence="3" id="KW-0479">Metal-binding</keyword>
<dbReference type="EC" id="2.3.1.286" evidence="1"/>
<evidence type="ECO:0000256" key="7">
    <source>
        <dbReference type="PROSITE-ProRule" id="PRU00236"/>
    </source>
</evidence>
<dbReference type="InterPro" id="IPR026590">
    <property type="entry name" value="Ssirtuin_cat_dom"/>
</dbReference>
<dbReference type="InterPro" id="IPR029035">
    <property type="entry name" value="DHS-like_NAD/FAD-binding_dom"/>
</dbReference>